<evidence type="ECO:0000313" key="1">
    <source>
        <dbReference type="EMBL" id="SHM05259.1"/>
    </source>
</evidence>
<gene>
    <name evidence="1" type="ORF">SAMN05216269_102204</name>
</gene>
<accession>A0A1M7FNH6</accession>
<dbReference type="AlphaFoldDB" id="A0A1M7FNH6"/>
<protein>
    <submittedName>
        <fullName evidence="1">Uncharacterized protein</fullName>
    </submittedName>
</protein>
<dbReference type="Proteomes" id="UP000184092">
    <property type="component" value="Unassembled WGS sequence"/>
</dbReference>
<dbReference type="RefSeq" id="WP_073205335.1">
    <property type="nucleotide sequence ID" value="NZ_FRCL01000002.1"/>
</dbReference>
<organism evidence="1 2">
    <name type="scientific">Flavobacterium xinjiangense</name>
    <dbReference type="NCBI Taxonomy" id="178356"/>
    <lineage>
        <taxon>Bacteria</taxon>
        <taxon>Pseudomonadati</taxon>
        <taxon>Bacteroidota</taxon>
        <taxon>Flavobacteriia</taxon>
        <taxon>Flavobacteriales</taxon>
        <taxon>Flavobacteriaceae</taxon>
        <taxon>Flavobacterium</taxon>
    </lineage>
</organism>
<dbReference type="EMBL" id="FRCL01000002">
    <property type="protein sequence ID" value="SHM05259.1"/>
    <property type="molecule type" value="Genomic_DNA"/>
</dbReference>
<reference evidence="2" key="1">
    <citation type="submission" date="2016-11" db="EMBL/GenBank/DDBJ databases">
        <authorList>
            <person name="Varghese N."/>
            <person name="Submissions S."/>
        </authorList>
    </citation>
    <scope>NUCLEOTIDE SEQUENCE [LARGE SCALE GENOMIC DNA]</scope>
    <source>
        <strain evidence="2">CGMCC 1.2749</strain>
    </source>
</reference>
<dbReference type="OrthoDB" id="1454350at2"/>
<name>A0A1M7FNH6_9FLAO</name>
<proteinExistence type="predicted"/>
<dbReference type="STRING" id="178356.SAMN05216269_102204"/>
<keyword evidence="2" id="KW-1185">Reference proteome</keyword>
<sequence>MKELVSITSALYQVHLNFYLSDNKNNTELDFINCKIEDTALLISENRIKEDSPKEGITIKRHIKLRQFLKELKERKVILDTERKVNLLLENSNTEDQNTKSDSEEVEKPLPYKIALLQELGFFELDKIKKLTKENTFKVIQKLTGGTHRTIKGNVNVLNYDSNEDRAKYTSNNYTDDVKNYLDKLK</sequence>
<evidence type="ECO:0000313" key="2">
    <source>
        <dbReference type="Proteomes" id="UP000184092"/>
    </source>
</evidence>